<dbReference type="InterPro" id="IPR025617">
    <property type="entry name" value="YqzL"/>
</dbReference>
<accession>A0A1I6SYM8</accession>
<reference evidence="2" key="1">
    <citation type="submission" date="2016-10" db="EMBL/GenBank/DDBJ databases">
        <authorList>
            <person name="Varghese N."/>
            <person name="Submissions S."/>
        </authorList>
    </citation>
    <scope>NUCLEOTIDE SEQUENCE [LARGE SCALE GENOMIC DNA]</scope>
    <source>
        <strain evidence="2">DSM 45789</strain>
    </source>
</reference>
<name>A0A1I6SYM8_9BACL</name>
<dbReference type="EMBL" id="FPAA01000008">
    <property type="protein sequence ID" value="SFS81992.1"/>
    <property type="molecule type" value="Genomic_DNA"/>
</dbReference>
<dbReference type="AlphaFoldDB" id="A0A1I6SYM8"/>
<gene>
    <name evidence="1" type="ORF">SAMN05444972_108130</name>
</gene>
<evidence type="ECO:0000313" key="2">
    <source>
        <dbReference type="Proteomes" id="UP000198660"/>
    </source>
</evidence>
<dbReference type="Pfam" id="PF14006">
    <property type="entry name" value="YqzL"/>
    <property type="match status" value="1"/>
</dbReference>
<organism evidence="1 2">
    <name type="scientific">Marininema halotolerans</name>
    <dbReference type="NCBI Taxonomy" id="1155944"/>
    <lineage>
        <taxon>Bacteria</taxon>
        <taxon>Bacillati</taxon>
        <taxon>Bacillota</taxon>
        <taxon>Bacilli</taxon>
        <taxon>Bacillales</taxon>
        <taxon>Thermoactinomycetaceae</taxon>
        <taxon>Marininema</taxon>
    </lineage>
</organism>
<keyword evidence="2" id="KW-1185">Reference proteome</keyword>
<evidence type="ECO:0000313" key="1">
    <source>
        <dbReference type="EMBL" id="SFS81992.1"/>
    </source>
</evidence>
<proteinExistence type="predicted"/>
<protein>
    <submittedName>
        <fullName evidence="1">YqzL-like protein</fullName>
    </submittedName>
</protein>
<sequence>MRNFSWNCFEMTGDIDAYLLFKDADLLSQVEEAEVTLGEEVEV</sequence>
<dbReference type="Proteomes" id="UP000198660">
    <property type="component" value="Unassembled WGS sequence"/>
</dbReference>
<dbReference type="RefSeq" id="WP_091837632.1">
    <property type="nucleotide sequence ID" value="NZ_FPAA01000008.1"/>
</dbReference>